<dbReference type="SUPFAM" id="SSF52540">
    <property type="entry name" value="P-loop containing nucleoside triphosphate hydrolases"/>
    <property type="match status" value="2"/>
</dbReference>
<evidence type="ECO:0000256" key="10">
    <source>
        <dbReference type="ARBA" id="ARBA00023180"/>
    </source>
</evidence>
<feature type="transmembrane region" description="Helical" evidence="11">
    <location>
        <begin position="1128"/>
        <end position="1151"/>
    </location>
</feature>
<accession>A0A317W5S0</accession>
<feature type="transmembrane region" description="Helical" evidence="11">
    <location>
        <begin position="34"/>
        <end position="52"/>
    </location>
</feature>
<dbReference type="InterPro" id="IPR017871">
    <property type="entry name" value="ABC_transporter-like_CS"/>
</dbReference>
<evidence type="ECO:0000256" key="6">
    <source>
        <dbReference type="ARBA" id="ARBA00022741"/>
    </source>
</evidence>
<evidence type="ECO:0000313" key="14">
    <source>
        <dbReference type="EMBL" id="PWY81946.1"/>
    </source>
</evidence>
<dbReference type="InterPro" id="IPR003593">
    <property type="entry name" value="AAA+_ATPase"/>
</dbReference>
<dbReference type="FunFam" id="1.20.1560.10:FF:000055">
    <property type="entry name" value="ABC multidrug transporter (Eurofung)"/>
    <property type="match status" value="1"/>
</dbReference>
<feature type="transmembrane region" description="Helical" evidence="11">
    <location>
        <begin position="162"/>
        <end position="182"/>
    </location>
</feature>
<dbReference type="Pfam" id="PF00005">
    <property type="entry name" value="ABC_tran"/>
    <property type="match status" value="2"/>
</dbReference>
<dbReference type="VEuPathDB" id="FungiDB:BO70DRAFT_292440"/>
<evidence type="ECO:0000256" key="8">
    <source>
        <dbReference type="ARBA" id="ARBA00022989"/>
    </source>
</evidence>
<evidence type="ECO:0000313" key="15">
    <source>
        <dbReference type="Proteomes" id="UP000247233"/>
    </source>
</evidence>
<keyword evidence="4" id="KW-1003">Cell membrane</keyword>
<dbReference type="RefSeq" id="XP_025399211.1">
    <property type="nucleotide sequence ID" value="XM_025539408.1"/>
</dbReference>
<keyword evidence="14" id="KW-0378">Hydrolase</keyword>
<keyword evidence="9 11" id="KW-0472">Membrane</keyword>
<evidence type="ECO:0000256" key="7">
    <source>
        <dbReference type="ARBA" id="ARBA00022840"/>
    </source>
</evidence>
<feature type="transmembrane region" description="Helical" evidence="11">
    <location>
        <begin position="203"/>
        <end position="220"/>
    </location>
</feature>
<sequence length="1471" mass="162849">MAAMLSCQRADNSLNIPPPSCRSGFDFSLLFEELILGILPLGIVLALVPFQLRHLFGRPRKVEASWLAWAKTVSWIVLVITHLVLTVLWSLPSAWRTEASIAANAVMTVGIFLLCLFSYAEHHLSVRPSFLLNVYLGTTLLFSIAKARTLWLRHPEGINRDIAIITSLNVGITLLLLIMEATEKRRFLRKEYKGYPPEALAGIYNRLFFCWLNPLFYLGFTNPLLGVDDLFTLDKQLESKRLHRVVENLWNKEDRKSPNALLSTCFKAFKWQISAGIPPRVMLAALNICQPLLLERSLSFTESAVNKDTDNIGYGLIGAYILVYIGLAVTMGQYQHMTYRSITMVRGGVVSMIYEKACTLSTKDADPASSVTLMSADVERIVQGWQTMHDIWGNALEIALAIYLLERQLGVSCVVPVAVAIAMTFVMAGQAKWLEAIERRISSTSSMLSSMKGIKMLGLQSALMTCVHNLRLDELSISRYFRKLLVWNMALAWITRIFAPIFAFGAFVGISHDRGNDAALTISVAYTSLSLFSLLSDPLLSLVMALMTFVGSVGSFQRIQEFLDQERHIDSRAKSTELPYNIPEEKGQLALVDDAETNTTESGSSSSLNKPHSPLFQDALTVQNGAFGWDTTKEPLLKNLTIAIPQGGVTILIGPSGCGKTTLLKAILGEVPCLSGNIRLSSESIAYCEQTPWHMNGTIQDCIVAMSTYDSQWYRSVINACALVEDFKQLPRGDQTVIGSKGIALSGGQSQRIALARAVYARKEVIILDDVFSSLDATTEDHIFHHLIGSHGLLRSLDSTIIFASSSVKRAPYADHIIVLDNKGYVIEQGSFKALDCSGGYVSSFSLGFPEWGYKADMFPASGVEIKTIEKTAETDTESETATRPKGGDVSIYLYYVQSIGWFPTIVFLVAIASFVFCISFPSIWVQWWADSDQAEPGKRTGYYLGIYAMLGVLGMLGLMIGTWEMVINMVPKSGEVFHRKLLRTVLSAPMLFFSKTDSGAILNRFSQDLQLIDMELPVAAINTFATFALCIAQMLLMAVASRYVAIAFPIVLIIVYLIQKMYLRTSRQLRYLDLEAKAPLFSHFTDCLSGLVTLRAFGWQHALQEKNYRLLDYSQRPFYLLYAIQRWLTLSLDMVVAGIAVLLIILVVILRGSISAGWVGVALLNVIQFSQSIKLLITFWTNLETHIGSIQRVRSFSETVPSEDLPSENDDMPPEWPSQGDIEFKSVSAEYRASEPVLNGVSLSIRAGEKVGICGRTGSGKSSLIMSIFRMIDISSGQIVIDGLDITKLPRQEIRSRINGVSQSPLLIKGSVRTNADPMGSSSDEAINSALESVGLYSQVQEKGGLAIDMDELFLSHGQQQLFCLARAILRPGNILVLDEATSSVDTRTDEVMQRIIREKFSTHTILTVAHKLDTILDYDKVVVLEAGRLVECGTPHDLLASDKSYFSKLYASLTTEEQEGETEVSSSEI</sequence>
<dbReference type="PANTHER" id="PTHR24223">
    <property type="entry name" value="ATP-BINDING CASSETTE SUB-FAMILY C"/>
    <property type="match status" value="1"/>
</dbReference>
<dbReference type="PROSITE" id="PS50893">
    <property type="entry name" value="ABC_TRANSPORTER_2"/>
    <property type="match status" value="2"/>
</dbReference>
<dbReference type="PROSITE" id="PS50929">
    <property type="entry name" value="ABC_TM1F"/>
    <property type="match status" value="2"/>
</dbReference>
<dbReference type="FunFam" id="1.20.1560.10:FF:000066">
    <property type="entry name" value="ABC multidrug transporter (Eurofung)"/>
    <property type="match status" value="1"/>
</dbReference>
<dbReference type="PANTHER" id="PTHR24223:SF269">
    <property type="entry name" value="ABC MULTIDRUG TRANSPORTER (EUROFUNG)-RELATED"/>
    <property type="match status" value="1"/>
</dbReference>
<dbReference type="EMBL" id="MSFL01000013">
    <property type="protein sequence ID" value="PWY81946.1"/>
    <property type="molecule type" value="Genomic_DNA"/>
</dbReference>
<feature type="transmembrane region" description="Helical" evidence="11">
    <location>
        <begin position="312"/>
        <end position="334"/>
    </location>
</feature>
<dbReference type="CDD" id="cd03250">
    <property type="entry name" value="ABCC_MRP_domain1"/>
    <property type="match status" value="1"/>
</dbReference>
<dbReference type="FunFam" id="3.40.50.300:FF:000838">
    <property type="entry name" value="ABC multidrug transporter (Eurofung)"/>
    <property type="match status" value="1"/>
</dbReference>
<evidence type="ECO:0000259" key="13">
    <source>
        <dbReference type="PROSITE" id="PS50929"/>
    </source>
</evidence>
<comment type="subcellular location">
    <subcellularLocation>
        <location evidence="1">Cell membrane</location>
        <topology evidence="1">Multi-pass membrane protein</topology>
    </subcellularLocation>
</comment>
<dbReference type="InterPro" id="IPR044726">
    <property type="entry name" value="ABCC_6TM_D2"/>
</dbReference>
<dbReference type="OrthoDB" id="6500128at2759"/>
<evidence type="ECO:0000256" key="1">
    <source>
        <dbReference type="ARBA" id="ARBA00004651"/>
    </source>
</evidence>
<dbReference type="InterPro" id="IPR036640">
    <property type="entry name" value="ABC1_TM_sf"/>
</dbReference>
<feature type="transmembrane region" description="Helical" evidence="11">
    <location>
        <begin position="101"/>
        <end position="120"/>
    </location>
</feature>
<evidence type="ECO:0000256" key="3">
    <source>
        <dbReference type="ARBA" id="ARBA00022448"/>
    </source>
</evidence>
<feature type="domain" description="ABC transporter" evidence="12">
    <location>
        <begin position="1223"/>
        <end position="1453"/>
    </location>
</feature>
<name>A0A317W5S0_9EURO</name>
<dbReference type="GeneID" id="37061645"/>
<keyword evidence="8 11" id="KW-1133">Transmembrane helix</keyword>
<dbReference type="SMART" id="SM00382">
    <property type="entry name" value="AAA"/>
    <property type="match status" value="2"/>
</dbReference>
<dbReference type="Proteomes" id="UP000247233">
    <property type="component" value="Unassembled WGS sequence"/>
</dbReference>
<dbReference type="CDD" id="cd18580">
    <property type="entry name" value="ABC_6TM_ABCC_D2"/>
    <property type="match status" value="1"/>
</dbReference>
<keyword evidence="3" id="KW-0813">Transport</keyword>
<evidence type="ECO:0000256" key="2">
    <source>
        <dbReference type="ARBA" id="ARBA00009726"/>
    </source>
</evidence>
<dbReference type="SUPFAM" id="SSF90123">
    <property type="entry name" value="ABC transporter transmembrane region"/>
    <property type="match status" value="2"/>
</dbReference>
<dbReference type="InterPro" id="IPR056227">
    <property type="entry name" value="TMD0_ABC"/>
</dbReference>
<dbReference type="FunFam" id="3.40.50.300:FF:001854">
    <property type="entry name" value="ABC multidrug transporter (Eurofung)"/>
    <property type="match status" value="1"/>
</dbReference>
<dbReference type="Pfam" id="PF00664">
    <property type="entry name" value="ABC_membrane"/>
    <property type="match status" value="1"/>
</dbReference>
<dbReference type="STRING" id="1448321.A0A317W5S0"/>
<feature type="transmembrane region" description="Helical" evidence="11">
    <location>
        <begin position="132"/>
        <end position="150"/>
    </location>
</feature>
<dbReference type="Pfam" id="PF24357">
    <property type="entry name" value="TMD0_ABC"/>
    <property type="match status" value="1"/>
</dbReference>
<dbReference type="Gene3D" id="3.40.50.300">
    <property type="entry name" value="P-loop containing nucleotide triphosphate hydrolases"/>
    <property type="match status" value="2"/>
</dbReference>
<keyword evidence="5 11" id="KW-0812">Transmembrane</keyword>
<dbReference type="GO" id="GO:0005524">
    <property type="term" value="F:ATP binding"/>
    <property type="evidence" value="ECO:0007669"/>
    <property type="project" value="UniProtKB-KW"/>
</dbReference>
<keyword evidence="10" id="KW-0325">Glycoprotein</keyword>
<feature type="transmembrane region" description="Helical" evidence="11">
    <location>
        <begin position="942"/>
        <end position="964"/>
    </location>
</feature>
<reference evidence="14 15" key="1">
    <citation type="submission" date="2016-12" db="EMBL/GenBank/DDBJ databases">
        <title>The genomes of Aspergillus section Nigri reveals drivers in fungal speciation.</title>
        <authorList>
            <consortium name="DOE Joint Genome Institute"/>
            <person name="Vesth T.C."/>
            <person name="Nybo J."/>
            <person name="Theobald S."/>
            <person name="Brandl J."/>
            <person name="Frisvad J.C."/>
            <person name="Nielsen K.F."/>
            <person name="Lyhne E.K."/>
            <person name="Kogle M.E."/>
            <person name="Kuo A."/>
            <person name="Riley R."/>
            <person name="Clum A."/>
            <person name="Nolan M."/>
            <person name="Lipzen A."/>
            <person name="Salamov A."/>
            <person name="Henrissat B."/>
            <person name="Wiebenga A."/>
            <person name="De Vries R.P."/>
            <person name="Grigoriev I.V."/>
            <person name="Mortensen U.H."/>
            <person name="Andersen M.R."/>
            <person name="Baker S.E."/>
        </authorList>
    </citation>
    <scope>NUCLEOTIDE SEQUENCE [LARGE SCALE GENOMIC DNA]</scope>
    <source>
        <strain evidence="14 15">CBS 117.55</strain>
    </source>
</reference>
<dbReference type="PROSITE" id="PS00211">
    <property type="entry name" value="ABC_TRANSPORTER_1"/>
    <property type="match status" value="2"/>
</dbReference>
<evidence type="ECO:0000256" key="4">
    <source>
        <dbReference type="ARBA" id="ARBA00022475"/>
    </source>
</evidence>
<evidence type="ECO:0000259" key="12">
    <source>
        <dbReference type="PROSITE" id="PS50893"/>
    </source>
</evidence>
<evidence type="ECO:0000256" key="5">
    <source>
        <dbReference type="ARBA" id="ARBA00022692"/>
    </source>
</evidence>
<keyword evidence="6" id="KW-0547">Nucleotide-binding</keyword>
<evidence type="ECO:0000256" key="11">
    <source>
        <dbReference type="SAM" id="Phobius"/>
    </source>
</evidence>
<feature type="domain" description="ABC transmembrane type-1" evidence="13">
    <location>
        <begin position="281"/>
        <end position="551"/>
    </location>
</feature>
<keyword evidence="15" id="KW-1185">Reference proteome</keyword>
<feature type="transmembrane region" description="Helical" evidence="11">
    <location>
        <begin position="530"/>
        <end position="550"/>
    </location>
</feature>
<evidence type="ECO:0000256" key="9">
    <source>
        <dbReference type="ARBA" id="ARBA00023136"/>
    </source>
</evidence>
<comment type="similarity">
    <text evidence="2">Belongs to the ABC transporter superfamily. ABCC family. Conjugate transporter (TC 3.A.1.208) subfamily.</text>
</comment>
<dbReference type="InterPro" id="IPR027417">
    <property type="entry name" value="P-loop_NTPase"/>
</dbReference>
<dbReference type="GO" id="GO:0140359">
    <property type="term" value="F:ABC-type transporter activity"/>
    <property type="evidence" value="ECO:0007669"/>
    <property type="project" value="InterPro"/>
</dbReference>
<keyword evidence="7" id="KW-0067">ATP-binding</keyword>
<comment type="caution">
    <text evidence="14">The sequence shown here is derived from an EMBL/GenBank/DDBJ whole genome shotgun (WGS) entry which is preliminary data.</text>
</comment>
<feature type="transmembrane region" description="Helical" evidence="11">
    <location>
        <begin position="409"/>
        <end position="433"/>
    </location>
</feature>
<organism evidence="14 15">
    <name type="scientific">Aspergillus heteromorphus CBS 117.55</name>
    <dbReference type="NCBI Taxonomy" id="1448321"/>
    <lineage>
        <taxon>Eukaryota</taxon>
        <taxon>Fungi</taxon>
        <taxon>Dikarya</taxon>
        <taxon>Ascomycota</taxon>
        <taxon>Pezizomycotina</taxon>
        <taxon>Eurotiomycetes</taxon>
        <taxon>Eurotiomycetidae</taxon>
        <taxon>Eurotiales</taxon>
        <taxon>Aspergillaceae</taxon>
        <taxon>Aspergillus</taxon>
        <taxon>Aspergillus subgen. Circumdati</taxon>
    </lineage>
</organism>
<feature type="transmembrane region" description="Helical" evidence="11">
    <location>
        <begin position="1044"/>
        <end position="1064"/>
    </location>
</feature>
<dbReference type="GO" id="GO:0005886">
    <property type="term" value="C:plasma membrane"/>
    <property type="evidence" value="ECO:0007669"/>
    <property type="project" value="UniProtKB-SubCell"/>
</dbReference>
<proteinExistence type="inferred from homology"/>
<feature type="domain" description="ABC transporter" evidence="12">
    <location>
        <begin position="620"/>
        <end position="847"/>
    </location>
</feature>
<protein>
    <submittedName>
        <fullName evidence="14">P-loop containing nucleoside triphosphate hydrolase protein</fullName>
    </submittedName>
</protein>
<dbReference type="CDD" id="cd03244">
    <property type="entry name" value="ABCC_MRP_domain2"/>
    <property type="match status" value="1"/>
</dbReference>
<dbReference type="GO" id="GO:0016887">
    <property type="term" value="F:ATP hydrolysis activity"/>
    <property type="evidence" value="ECO:0007669"/>
    <property type="project" value="InterPro"/>
</dbReference>
<feature type="domain" description="ABC transmembrane type-1" evidence="13">
    <location>
        <begin position="906"/>
        <end position="1186"/>
    </location>
</feature>
<gene>
    <name evidence="14" type="ORF">BO70DRAFT_292440</name>
</gene>
<feature type="transmembrane region" description="Helical" evidence="11">
    <location>
        <begin position="906"/>
        <end position="930"/>
    </location>
</feature>
<feature type="transmembrane region" description="Helical" evidence="11">
    <location>
        <begin position="484"/>
        <end position="510"/>
    </location>
</feature>
<dbReference type="InterPro" id="IPR050173">
    <property type="entry name" value="ABC_transporter_C-like"/>
</dbReference>
<dbReference type="InterPro" id="IPR003439">
    <property type="entry name" value="ABC_transporter-like_ATP-bd"/>
</dbReference>
<dbReference type="InterPro" id="IPR011527">
    <property type="entry name" value="ABC1_TM_dom"/>
</dbReference>
<dbReference type="Gene3D" id="1.20.1560.10">
    <property type="entry name" value="ABC transporter type 1, transmembrane domain"/>
    <property type="match status" value="2"/>
</dbReference>
<feature type="transmembrane region" description="Helical" evidence="11">
    <location>
        <begin position="73"/>
        <end position="95"/>
    </location>
</feature>